<dbReference type="PANTHER" id="PTHR36766:SF51">
    <property type="entry name" value="DISEASE RESISTANCE RPP13-LIKE PROTEIN 1"/>
    <property type="match status" value="1"/>
</dbReference>
<reference evidence="10 11" key="1">
    <citation type="submission" date="2021-02" db="EMBL/GenBank/DDBJ databases">
        <title>Plant Genome Project.</title>
        <authorList>
            <person name="Zhang R.-G."/>
        </authorList>
    </citation>
    <scope>NUCLEOTIDE SEQUENCE [LARGE SCALE GENOMIC DNA]</scope>
    <source>
        <tissue evidence="10">Leaves</tissue>
    </source>
</reference>
<evidence type="ECO:0000259" key="7">
    <source>
        <dbReference type="Pfam" id="PF18052"/>
    </source>
</evidence>
<dbReference type="PRINTS" id="PR00364">
    <property type="entry name" value="DISEASERSIST"/>
</dbReference>
<dbReference type="Pfam" id="PF25019">
    <property type="entry name" value="LRR_R13L1-DRL21"/>
    <property type="match status" value="1"/>
</dbReference>
<dbReference type="PANTHER" id="PTHR36766">
    <property type="entry name" value="PLANT BROAD-SPECTRUM MILDEW RESISTANCE PROTEIN RPW8"/>
    <property type="match status" value="1"/>
</dbReference>
<feature type="domain" description="NB-ARC" evidence="6">
    <location>
        <begin position="191"/>
        <end position="346"/>
    </location>
</feature>
<dbReference type="EMBL" id="JAFEMO010000009">
    <property type="protein sequence ID" value="KAH7564962.1"/>
    <property type="molecule type" value="Genomic_DNA"/>
</dbReference>
<evidence type="ECO:0000313" key="11">
    <source>
        <dbReference type="Proteomes" id="UP000827721"/>
    </source>
</evidence>
<organism evidence="10 11">
    <name type="scientific">Xanthoceras sorbifolium</name>
    <dbReference type="NCBI Taxonomy" id="99658"/>
    <lineage>
        <taxon>Eukaryota</taxon>
        <taxon>Viridiplantae</taxon>
        <taxon>Streptophyta</taxon>
        <taxon>Embryophyta</taxon>
        <taxon>Tracheophyta</taxon>
        <taxon>Spermatophyta</taxon>
        <taxon>Magnoliopsida</taxon>
        <taxon>eudicotyledons</taxon>
        <taxon>Gunneridae</taxon>
        <taxon>Pentapetalae</taxon>
        <taxon>rosids</taxon>
        <taxon>malvids</taxon>
        <taxon>Sapindales</taxon>
        <taxon>Sapindaceae</taxon>
        <taxon>Xanthoceroideae</taxon>
        <taxon>Xanthoceras</taxon>
    </lineage>
</organism>
<evidence type="ECO:0000256" key="5">
    <source>
        <dbReference type="ARBA" id="ARBA00022840"/>
    </source>
</evidence>
<protein>
    <recommendedName>
        <fullName evidence="12">Disease resistance RPP13-like protein 1</fullName>
    </recommendedName>
</protein>
<dbReference type="InterPro" id="IPR027417">
    <property type="entry name" value="P-loop_NTPase"/>
</dbReference>
<evidence type="ECO:0000313" key="10">
    <source>
        <dbReference type="EMBL" id="KAH7564962.1"/>
    </source>
</evidence>
<evidence type="ECO:0000256" key="1">
    <source>
        <dbReference type="ARBA" id="ARBA00022614"/>
    </source>
</evidence>
<feature type="domain" description="Disease resistance protein winged helix" evidence="8">
    <location>
        <begin position="433"/>
        <end position="498"/>
    </location>
</feature>
<evidence type="ECO:0000256" key="2">
    <source>
        <dbReference type="ARBA" id="ARBA00022737"/>
    </source>
</evidence>
<proteinExistence type="predicted"/>
<dbReference type="InterPro" id="IPR032675">
    <property type="entry name" value="LRR_dom_sf"/>
</dbReference>
<dbReference type="InterPro" id="IPR056789">
    <property type="entry name" value="LRR_R13L1-DRL21"/>
</dbReference>
<feature type="domain" description="Disease resistance N-terminal" evidence="7">
    <location>
        <begin position="7"/>
        <end position="89"/>
    </location>
</feature>
<dbReference type="Proteomes" id="UP000827721">
    <property type="component" value="Unassembled WGS sequence"/>
</dbReference>
<keyword evidence="11" id="KW-1185">Reference proteome</keyword>
<evidence type="ECO:0000259" key="8">
    <source>
        <dbReference type="Pfam" id="PF23559"/>
    </source>
</evidence>
<feature type="domain" description="R13L1/DRL21-like LRR repeat region" evidence="9">
    <location>
        <begin position="650"/>
        <end position="775"/>
    </location>
</feature>
<dbReference type="InterPro" id="IPR041118">
    <property type="entry name" value="Rx_N"/>
</dbReference>
<dbReference type="InterPro" id="IPR002182">
    <property type="entry name" value="NB-ARC"/>
</dbReference>
<keyword evidence="5" id="KW-0067">ATP-binding</keyword>
<accession>A0ABQ8HKT0</accession>
<dbReference type="SUPFAM" id="SSF52058">
    <property type="entry name" value="L domain-like"/>
    <property type="match status" value="3"/>
</dbReference>
<dbReference type="InterPro" id="IPR058922">
    <property type="entry name" value="WHD_DRP"/>
</dbReference>
<evidence type="ECO:0000256" key="4">
    <source>
        <dbReference type="ARBA" id="ARBA00022821"/>
    </source>
</evidence>
<keyword evidence="4" id="KW-0611">Plant defense</keyword>
<dbReference type="Gene3D" id="3.80.10.10">
    <property type="entry name" value="Ribonuclease Inhibitor"/>
    <property type="match status" value="3"/>
</dbReference>
<evidence type="ECO:0008006" key="12">
    <source>
        <dbReference type="Google" id="ProtNLM"/>
    </source>
</evidence>
<dbReference type="Pfam" id="PF18052">
    <property type="entry name" value="Rx_N"/>
    <property type="match status" value="1"/>
</dbReference>
<dbReference type="InterPro" id="IPR036388">
    <property type="entry name" value="WH-like_DNA-bd_sf"/>
</dbReference>
<dbReference type="Pfam" id="PF00931">
    <property type="entry name" value="NB-ARC"/>
    <property type="match status" value="1"/>
</dbReference>
<dbReference type="Gene3D" id="1.10.8.430">
    <property type="entry name" value="Helical domain of apoptotic protease-activating factors"/>
    <property type="match status" value="1"/>
</dbReference>
<keyword evidence="1" id="KW-0433">Leucine-rich repeat</keyword>
<comment type="caution">
    <text evidence="10">The sequence shown here is derived from an EMBL/GenBank/DDBJ whole genome shotgun (WGS) entry which is preliminary data.</text>
</comment>
<dbReference type="InterPro" id="IPR042197">
    <property type="entry name" value="Apaf_helical"/>
</dbReference>
<dbReference type="Gene3D" id="1.10.10.10">
    <property type="entry name" value="Winged helix-like DNA-binding domain superfamily/Winged helix DNA-binding domain"/>
    <property type="match status" value="1"/>
</dbReference>
<evidence type="ECO:0000259" key="9">
    <source>
        <dbReference type="Pfam" id="PF25019"/>
    </source>
</evidence>
<evidence type="ECO:0000256" key="3">
    <source>
        <dbReference type="ARBA" id="ARBA00022741"/>
    </source>
</evidence>
<dbReference type="Gene3D" id="1.20.5.4130">
    <property type="match status" value="1"/>
</dbReference>
<sequence length="1414" mass="160632">MPIGEIFLSASLQVLFDRLAPQNLSFLSRPDLVLELRKWRKNLLKIEAFLEGAEDKQLAGDKLVKIWLDDLRDLEDLLDDFATEEFENKLRVEHPSSSMLEDAVRVFKSCTDMDGMKSKIDDISSRLDQLWEEKEDLGLMKKIAGEGTSSTAPAYRRPSTTSLQTETTVYGRDVDAAKILEMVLSTNESTDANLRVISIVGMGGIGKTTLAQKVYNDEAVKDFYPKAWTCVSDDFDVLRISKAILESITCNPCMLNELDAVQNKLKEAVAEKKFLLVLDDVWSKDYGLWESFRSPFKAGAGGSKIIVTTRDVTVATTMGASAECHRLDILSDDECWSLFKAHAFEYRDIASYDNIELIHRNVIEKCRGLPLAVKTLSGLLRSKQREDEWLEVLSSKLWDLQDGSNIPASLKLSYYYLPAHLKRCFSHCAVLLKDYEFEEEKLVLLWMAEGLIQPSKGKKQLEDVGHEYLCDLLSRSLFQRSYNNESKFIIHDLVSDFARWASGGTCFHLEDMSEANEQPESFEKVRHLSYASGCRDGQCKFQVISGDDRVELPESFGDLRHLRFLNLSRTMIKSLLESTSFLLHLQILKLKDCDRLRKLPSKMKDLINLHYLDIRGVYLDEMPLGMNELRNLRYYLSNVIVGKVVIASFKDLKNLKFLGGKLCISELENVVDLNEKREMILIDKDLKELELKWGYQFVHSRDALREKNVLNVLQTHQNLQSLKIVGYGGIEFPSWVGDSSFSKMTVLSLYCCENCTSLPPFGILSSLKDLTIRGMKGLKFLGSEIYGVGCSKPFQSLETLYLEGLQELEYWEPNEENMYIDAFSYLQELSIVNCPKISGRLPDCLPALEKLVIKNCKKLVVSSPSLRYGCRGLACNSPVDFKSLKSMTLEDILEFGNWLRQENFLQIKSVQLKLMDCEQFKNLWQLNETFLQEPPQGLQSFISITKLRIENCSNLILFPEVCFLFNLSELEIINCNVLASLPNGMNCKNACLGSLKVEGCNSLTSIVRGQLPASLKKLEVGRCEKLEYLWDDKEESSTSVVDKVNSNNTSTSLLEYLEVNNCLSLKCLSSSGQLSEALQHLYVQCCSQLSTLSSSGHLPKMLRTLSIDNVSKLESIAGSFLNNMALEEIKIRFCNNLKTIPEGLHNLCHLQNIKIYDCKSIECFAEDGLPSTKLSKVEIEYCGKLKSLPNRFHSLNSLRRLTLKGCQCMTSFSKKGFPTNLTSLSIGRDVKIYKPLLEWGLHNLTSLSSLSIFGLPEVESFPQQEMEMTFPPSLTHLYISKFPNLKCLMSEGFRNLNSLEKLDIYSCPNFTFFLELALPSSLKTLKINHCPNFKYFSRLGLPSSISELTIWNCPEVKFFPEQGLPSSLLFLCIWSCPKLKEECKRDKGKEWSKISHIPCVSIDGRYIYDPEEEK</sequence>
<gene>
    <name evidence="10" type="ORF">JRO89_XS09G0092900</name>
</gene>
<evidence type="ECO:0000259" key="6">
    <source>
        <dbReference type="Pfam" id="PF00931"/>
    </source>
</evidence>
<name>A0ABQ8HKT0_9ROSI</name>
<keyword evidence="2" id="KW-0677">Repeat</keyword>
<dbReference type="SUPFAM" id="SSF52540">
    <property type="entry name" value="P-loop containing nucleoside triphosphate hydrolases"/>
    <property type="match status" value="1"/>
</dbReference>
<dbReference type="Pfam" id="PF23559">
    <property type="entry name" value="WHD_DRP"/>
    <property type="match status" value="1"/>
</dbReference>
<keyword evidence="3" id="KW-0547">Nucleotide-binding</keyword>
<dbReference type="Gene3D" id="3.40.50.300">
    <property type="entry name" value="P-loop containing nucleotide triphosphate hydrolases"/>
    <property type="match status" value="1"/>
</dbReference>